<dbReference type="InterPro" id="IPR039261">
    <property type="entry name" value="FNR_nucleotide-bd"/>
</dbReference>
<dbReference type="InterPro" id="IPR007037">
    <property type="entry name" value="SIP_rossman_dom"/>
</dbReference>
<evidence type="ECO:0000256" key="2">
    <source>
        <dbReference type="SAM" id="MobiDB-lite"/>
    </source>
</evidence>
<evidence type="ECO:0000313" key="4">
    <source>
        <dbReference type="EMBL" id="MFC6283101.1"/>
    </source>
</evidence>
<dbReference type="PANTHER" id="PTHR30157">
    <property type="entry name" value="FERRIC REDUCTASE, NADPH-DEPENDENT"/>
    <property type="match status" value="1"/>
</dbReference>
<comment type="caution">
    <text evidence="4">The sequence shown here is derived from an EMBL/GenBank/DDBJ whole genome shotgun (WGS) entry which is preliminary data.</text>
</comment>
<dbReference type="Pfam" id="PF04954">
    <property type="entry name" value="SIP"/>
    <property type="match status" value="1"/>
</dbReference>
<dbReference type="CDD" id="cd06193">
    <property type="entry name" value="siderophore_interacting"/>
    <property type="match status" value="1"/>
</dbReference>
<dbReference type="PANTHER" id="PTHR30157:SF0">
    <property type="entry name" value="NADPH-DEPENDENT FERRIC-CHELATE REDUCTASE"/>
    <property type="match status" value="1"/>
</dbReference>
<accession>A0ABW1U304</accession>
<dbReference type="RefSeq" id="WP_371436848.1">
    <property type="nucleotide sequence ID" value="NZ_JBHSRS010000082.1"/>
</dbReference>
<dbReference type="InterPro" id="IPR013113">
    <property type="entry name" value="SIP_FAD-bd"/>
</dbReference>
<dbReference type="SUPFAM" id="SSF63380">
    <property type="entry name" value="Riboflavin synthase domain-like"/>
    <property type="match status" value="1"/>
</dbReference>
<sequence>MTDTSSAPGGATNTSPAPARKRRPPRRVEVSRIQVLSPAMRRITLKGTELEGFAPEAPASYLKLIFPEPGQSEPDRPLPDAPRPKSMRTYTPLAVRPEVHEVDVDFVLHGEGPASTWASQAKVGQVIYLMGPGPGYALDKTAAQHLLIADDSALPAVENILAALPASASVQLLVEVISAQEERALQSPATVSAQWLPRGTDHRAAGLPLEKALRAMPPVPAGTRVYLACEAAAMRRIRKLLTDELGINRSQIVGRGYWKLDTANHPDHDYGED</sequence>
<dbReference type="Gene3D" id="3.40.50.80">
    <property type="entry name" value="Nucleotide-binding domain of ferredoxin-NADP reductase (FNR) module"/>
    <property type="match status" value="1"/>
</dbReference>
<feature type="region of interest" description="Disordered" evidence="2">
    <location>
        <begin position="1"/>
        <end position="31"/>
    </location>
</feature>
<dbReference type="InterPro" id="IPR017938">
    <property type="entry name" value="Riboflavin_synthase-like_b-brl"/>
</dbReference>
<organism evidence="4 5">
    <name type="scientific">Polaromonas aquatica</name>
    <dbReference type="NCBI Taxonomy" id="332657"/>
    <lineage>
        <taxon>Bacteria</taxon>
        <taxon>Pseudomonadati</taxon>
        <taxon>Pseudomonadota</taxon>
        <taxon>Betaproteobacteria</taxon>
        <taxon>Burkholderiales</taxon>
        <taxon>Comamonadaceae</taxon>
        <taxon>Polaromonas</taxon>
    </lineage>
</organism>
<protein>
    <submittedName>
        <fullName evidence="4">Siderophore-interacting protein</fullName>
    </submittedName>
</protein>
<comment type="similarity">
    <text evidence="1">Belongs to the SIP oxidoreductase family.</text>
</comment>
<feature type="domain" description="FAD-binding FR-type" evidence="3">
    <location>
        <begin position="23"/>
        <end position="139"/>
    </location>
</feature>
<dbReference type="EMBL" id="JBHSRS010000082">
    <property type="protein sequence ID" value="MFC6283101.1"/>
    <property type="molecule type" value="Genomic_DNA"/>
</dbReference>
<name>A0ABW1U304_9BURK</name>
<dbReference type="InterPro" id="IPR017927">
    <property type="entry name" value="FAD-bd_FR_type"/>
</dbReference>
<keyword evidence="5" id="KW-1185">Reference proteome</keyword>
<reference evidence="5" key="1">
    <citation type="journal article" date="2019" name="Int. J. Syst. Evol. Microbiol.">
        <title>The Global Catalogue of Microorganisms (GCM) 10K type strain sequencing project: providing services to taxonomists for standard genome sequencing and annotation.</title>
        <authorList>
            <consortium name="The Broad Institute Genomics Platform"/>
            <consortium name="The Broad Institute Genome Sequencing Center for Infectious Disease"/>
            <person name="Wu L."/>
            <person name="Ma J."/>
        </authorList>
    </citation>
    <scope>NUCLEOTIDE SEQUENCE [LARGE SCALE GENOMIC DNA]</scope>
    <source>
        <strain evidence="5">CCUG 39402</strain>
    </source>
</reference>
<dbReference type="Pfam" id="PF08021">
    <property type="entry name" value="FAD_binding_9"/>
    <property type="match status" value="1"/>
</dbReference>
<dbReference type="PROSITE" id="PS51384">
    <property type="entry name" value="FAD_FR"/>
    <property type="match status" value="1"/>
</dbReference>
<dbReference type="InterPro" id="IPR039374">
    <property type="entry name" value="SIP_fam"/>
</dbReference>
<evidence type="ECO:0000259" key="3">
    <source>
        <dbReference type="PROSITE" id="PS51384"/>
    </source>
</evidence>
<dbReference type="Gene3D" id="2.40.30.10">
    <property type="entry name" value="Translation factors"/>
    <property type="match status" value="1"/>
</dbReference>
<feature type="compositionally biased region" description="Polar residues" evidence="2">
    <location>
        <begin position="1"/>
        <end position="15"/>
    </location>
</feature>
<dbReference type="Proteomes" id="UP001596270">
    <property type="component" value="Unassembled WGS sequence"/>
</dbReference>
<proteinExistence type="inferred from homology"/>
<gene>
    <name evidence="4" type="ORF">ACFQND_17900</name>
</gene>
<evidence type="ECO:0000256" key="1">
    <source>
        <dbReference type="ARBA" id="ARBA00035644"/>
    </source>
</evidence>
<evidence type="ECO:0000313" key="5">
    <source>
        <dbReference type="Proteomes" id="UP001596270"/>
    </source>
</evidence>